<dbReference type="Pfam" id="PF08463">
    <property type="entry name" value="EcoEI_R_C"/>
    <property type="match status" value="1"/>
</dbReference>
<dbReference type="RefSeq" id="WP_170153657.1">
    <property type="nucleotide sequence ID" value="NZ_RCDA01000002.1"/>
</dbReference>
<dbReference type="InterPro" id="IPR013670">
    <property type="entry name" value="EcoEI_R_C_dom"/>
</dbReference>
<dbReference type="Pfam" id="PF04851">
    <property type="entry name" value="ResIII"/>
    <property type="match status" value="1"/>
</dbReference>
<proteinExistence type="predicted"/>
<keyword evidence="3" id="KW-1185">Reference proteome</keyword>
<evidence type="ECO:0000313" key="2">
    <source>
        <dbReference type="EMBL" id="RLK48866.1"/>
    </source>
</evidence>
<gene>
    <name evidence="2" type="ORF">DFR31_1981</name>
</gene>
<dbReference type="Gene3D" id="3.90.1570.30">
    <property type="match status" value="1"/>
</dbReference>
<evidence type="ECO:0000259" key="1">
    <source>
        <dbReference type="PROSITE" id="PS51192"/>
    </source>
</evidence>
<dbReference type="Proteomes" id="UP000275461">
    <property type="component" value="Unassembled WGS sequence"/>
</dbReference>
<dbReference type="GO" id="GO:0005524">
    <property type="term" value="F:ATP binding"/>
    <property type="evidence" value="ECO:0007669"/>
    <property type="project" value="InterPro"/>
</dbReference>
<name>A0A498C2I3_9GAMM</name>
<dbReference type="CDD" id="cd18032">
    <property type="entry name" value="DEXHc_RE_I_III_res"/>
    <property type="match status" value="1"/>
</dbReference>
<protein>
    <submittedName>
        <fullName evidence="2">Type I restriction enzyme R subunit</fullName>
    </submittedName>
</protein>
<dbReference type="GO" id="GO:0005829">
    <property type="term" value="C:cytosol"/>
    <property type="evidence" value="ECO:0007669"/>
    <property type="project" value="TreeGrafter"/>
</dbReference>
<dbReference type="SUPFAM" id="SSF52540">
    <property type="entry name" value="P-loop containing nucleoside triphosphate hydrolases"/>
    <property type="match status" value="2"/>
</dbReference>
<dbReference type="InterPro" id="IPR014001">
    <property type="entry name" value="Helicase_ATP-bd"/>
</dbReference>
<evidence type="ECO:0000313" key="3">
    <source>
        <dbReference type="Proteomes" id="UP000275461"/>
    </source>
</evidence>
<dbReference type="InterPro" id="IPR027417">
    <property type="entry name" value="P-loop_NTPase"/>
</dbReference>
<sequence length="930" mass="106325">MPNNQNPEQRARDRIDEQLRASGWTVQSLAALNPQAARGVAVREYPTDTGPMDYLLMVDGEPVGLIEAKREEEGHRITTVEEQSARYAGAALKHVGRADLRFVYEATGEITRFTDRDDPAPRAREVFQFHRPETMAAWRAQAAPLRARLQALPALQPDGLRDCQFRAINNLETSLSENRPRALIQMATGAGKTFTAITSIYRLLKHADVKRVLFLVDTRNLGVQAENEFHQYLPQDDNRKFTELYTVQRLRSPHVPTDGQVCISTIQRLYSILKGEPLEESAEDELPGLDALRREPLPVVYNPRVPPEFFDVIVIDECHRSIYNLWRQVIEYFDSFLVGLTATPDNRTYGFFHQNVVSEYPLEQSVVDGINVDHFVWRIDTRLTREGAKIEAEETIEHRDRLTREQRWQQLDEDLEYEGAQLDRSVVNPSQIRTVVQAFRNALPRMFPDRRLPDDEAGPAGVEVPKTLIFAKTDSHADDIIHTVREEFAAGNDFCRKITYRIDDDPQSVLNSFRNDYHPRIAVTVDMIATGTDVKPIECLLFMRDVKSRNYYMQMVGRGTRSLDADGLRQVNRSAAGPKAHFVLVDAVGVSESKKMETGSLERKPSVPLKNLMQAVTMGVRDPDSLTSLAGRLARLSKRLDDEQQQAVRKITGGPDLNTIASELLATDDPDALRRAARETHHLPENAEPSPEQLETAREERARAATAAITGALTTYLEEVRQRQEQVVDTLNPDKLEVSGWETDAETHREQLRQAFREWLEAHRDDIDALTIYYHQPHRRREITARAIRELLDALKREQPKLAPARVWEAYARLDEVQARRPETELAQIIALVRRVSGWDDQLTPYAETVRANFKRWVFGRHSGNQPKFNEEQMAWLEKIRDHIAASFHITVDDLDYAPFDAEGGRGRMWQLFGEDMERVLDQMNDEMAA</sequence>
<dbReference type="CDD" id="cd18799">
    <property type="entry name" value="SF2_C_EcoAI-like"/>
    <property type="match status" value="1"/>
</dbReference>
<dbReference type="InterPro" id="IPR050742">
    <property type="entry name" value="Helicase_Restrict-Modif_Enz"/>
</dbReference>
<accession>A0A498C2I3</accession>
<feature type="domain" description="Helicase ATP-binding" evidence="1">
    <location>
        <begin position="173"/>
        <end position="362"/>
    </location>
</feature>
<dbReference type="InterPro" id="IPR006935">
    <property type="entry name" value="Helicase/UvrB_N"/>
</dbReference>
<dbReference type="GO" id="GO:0003677">
    <property type="term" value="F:DNA binding"/>
    <property type="evidence" value="ECO:0007669"/>
    <property type="project" value="InterPro"/>
</dbReference>
<dbReference type="PANTHER" id="PTHR47396">
    <property type="entry name" value="TYPE I RESTRICTION ENZYME ECOKI R PROTEIN"/>
    <property type="match status" value="1"/>
</dbReference>
<dbReference type="SMART" id="SM00487">
    <property type="entry name" value="DEXDc"/>
    <property type="match status" value="1"/>
</dbReference>
<dbReference type="GO" id="GO:0016787">
    <property type="term" value="F:hydrolase activity"/>
    <property type="evidence" value="ECO:0007669"/>
    <property type="project" value="InterPro"/>
</dbReference>
<dbReference type="GO" id="GO:0006304">
    <property type="term" value="P:DNA modification"/>
    <property type="evidence" value="ECO:0007669"/>
    <property type="project" value="InterPro"/>
</dbReference>
<reference evidence="2 3" key="1">
    <citation type="submission" date="2018-10" db="EMBL/GenBank/DDBJ databases">
        <title>Genomic Encyclopedia of Type Strains, Phase IV (KMG-IV): sequencing the most valuable type-strain genomes for metagenomic binning, comparative biology and taxonomic classification.</title>
        <authorList>
            <person name="Goeker M."/>
        </authorList>
    </citation>
    <scope>NUCLEOTIDE SEQUENCE [LARGE SCALE GENOMIC DNA]</scope>
    <source>
        <strain evidence="2 3">DSM 12769</strain>
    </source>
</reference>
<dbReference type="Gene3D" id="3.40.50.300">
    <property type="entry name" value="P-loop containing nucleotide triphosphate hydrolases"/>
    <property type="match status" value="2"/>
</dbReference>
<dbReference type="EMBL" id="RCDA01000002">
    <property type="protein sequence ID" value="RLK48866.1"/>
    <property type="molecule type" value="Genomic_DNA"/>
</dbReference>
<dbReference type="AlphaFoldDB" id="A0A498C2I3"/>
<comment type="caution">
    <text evidence="2">The sequence shown here is derived from an EMBL/GenBank/DDBJ whole genome shotgun (WGS) entry which is preliminary data.</text>
</comment>
<dbReference type="PANTHER" id="PTHR47396:SF1">
    <property type="entry name" value="ATP-DEPENDENT HELICASE IRC3-RELATED"/>
    <property type="match status" value="1"/>
</dbReference>
<dbReference type="PROSITE" id="PS51192">
    <property type="entry name" value="HELICASE_ATP_BIND_1"/>
    <property type="match status" value="1"/>
</dbReference>
<organism evidence="2 3">
    <name type="scientific">Alkalispirillum mobile</name>
    <dbReference type="NCBI Taxonomy" id="85925"/>
    <lineage>
        <taxon>Bacteria</taxon>
        <taxon>Pseudomonadati</taxon>
        <taxon>Pseudomonadota</taxon>
        <taxon>Gammaproteobacteria</taxon>
        <taxon>Chromatiales</taxon>
        <taxon>Ectothiorhodospiraceae</taxon>
        <taxon>Alkalispirillum</taxon>
    </lineage>
</organism>